<protein>
    <submittedName>
        <fullName evidence="2">Type II toxin-antitoxin system RelE/ParE family toxin</fullName>
    </submittedName>
</protein>
<dbReference type="Proteomes" id="UP000307378">
    <property type="component" value="Unassembled WGS sequence"/>
</dbReference>
<gene>
    <name evidence="2" type="ORF">FAA86_09415</name>
</gene>
<dbReference type="InterPro" id="IPR007712">
    <property type="entry name" value="RelE/ParE_toxin"/>
</dbReference>
<accession>A0A4S8Q2J6</accession>
<dbReference type="EMBL" id="STGU01000004">
    <property type="protein sequence ID" value="THV36712.1"/>
    <property type="molecule type" value="Genomic_DNA"/>
</dbReference>
<keyword evidence="1" id="KW-1277">Toxin-antitoxin system</keyword>
<dbReference type="Gene3D" id="3.30.2310.20">
    <property type="entry name" value="RelE-like"/>
    <property type="match status" value="1"/>
</dbReference>
<dbReference type="Pfam" id="PF05016">
    <property type="entry name" value="ParE_toxin"/>
    <property type="match status" value="1"/>
</dbReference>
<dbReference type="AlphaFoldDB" id="A0A4S8Q2J6"/>
<reference evidence="2 3" key="1">
    <citation type="submission" date="2019-04" db="EMBL/GenBank/DDBJ databases">
        <title>genome sequence of strain W3.</title>
        <authorList>
            <person name="Gao J."/>
            <person name="Sun J."/>
        </authorList>
    </citation>
    <scope>NUCLEOTIDE SEQUENCE [LARGE SCALE GENOMIC DNA]</scope>
    <source>
        <strain evidence="2 3">W3</strain>
    </source>
</reference>
<proteinExistence type="predicted"/>
<evidence type="ECO:0000256" key="1">
    <source>
        <dbReference type="ARBA" id="ARBA00022649"/>
    </source>
</evidence>
<evidence type="ECO:0000313" key="3">
    <source>
        <dbReference type="Proteomes" id="UP000307378"/>
    </source>
</evidence>
<evidence type="ECO:0000313" key="2">
    <source>
        <dbReference type="EMBL" id="THV36712.1"/>
    </source>
</evidence>
<dbReference type="InterPro" id="IPR035093">
    <property type="entry name" value="RelE/ParE_toxin_dom_sf"/>
</dbReference>
<sequence length="104" mass="11572">MKRPVVWAADATRDTMAILRHIAEDDPEAAERIVDAIEAAGNRLSDIPTGRPGRVAGTFEKSLAPLPWILCYAIDDQKEGERILILRIIHTARNWPQGSWPSDS</sequence>
<organism evidence="2 3">
    <name type="scientific">Rhizobium rosettiformans W3</name>
    <dbReference type="NCBI Taxonomy" id="538378"/>
    <lineage>
        <taxon>Bacteria</taxon>
        <taxon>Pseudomonadati</taxon>
        <taxon>Pseudomonadota</taxon>
        <taxon>Alphaproteobacteria</taxon>
        <taxon>Hyphomicrobiales</taxon>
        <taxon>Rhizobiaceae</taxon>
        <taxon>Rhizobium/Agrobacterium group</taxon>
        <taxon>Rhizobium</taxon>
    </lineage>
</organism>
<dbReference type="RefSeq" id="WP_136540030.1">
    <property type="nucleotide sequence ID" value="NZ_STGU01000004.1"/>
</dbReference>
<name>A0A4S8Q2J6_9HYPH</name>
<comment type="caution">
    <text evidence="2">The sequence shown here is derived from an EMBL/GenBank/DDBJ whole genome shotgun (WGS) entry which is preliminary data.</text>
</comment>